<dbReference type="Proteomes" id="UP000828390">
    <property type="component" value="Unassembled WGS sequence"/>
</dbReference>
<dbReference type="AlphaFoldDB" id="A0A9D4IZN1"/>
<evidence type="ECO:0000313" key="1">
    <source>
        <dbReference type="EMBL" id="KAH3790282.1"/>
    </source>
</evidence>
<proteinExistence type="predicted"/>
<accession>A0A9D4IZN1</accession>
<name>A0A9D4IZN1_DREPO</name>
<evidence type="ECO:0000313" key="2">
    <source>
        <dbReference type="Proteomes" id="UP000828390"/>
    </source>
</evidence>
<sequence length="80" mass="8558">MNIITSKFRSVGSLGLICCLNLFAALTRFAGFGRLTSSVLTISFKTSSTILAAGSNTFFFERSRTSARAFTCFGRPGFAG</sequence>
<dbReference type="EMBL" id="JAIWYP010000008">
    <property type="protein sequence ID" value="KAH3790282.1"/>
    <property type="molecule type" value="Genomic_DNA"/>
</dbReference>
<organism evidence="1 2">
    <name type="scientific">Dreissena polymorpha</name>
    <name type="common">Zebra mussel</name>
    <name type="synonym">Mytilus polymorpha</name>
    <dbReference type="NCBI Taxonomy" id="45954"/>
    <lineage>
        <taxon>Eukaryota</taxon>
        <taxon>Metazoa</taxon>
        <taxon>Spiralia</taxon>
        <taxon>Lophotrochozoa</taxon>
        <taxon>Mollusca</taxon>
        <taxon>Bivalvia</taxon>
        <taxon>Autobranchia</taxon>
        <taxon>Heteroconchia</taxon>
        <taxon>Euheterodonta</taxon>
        <taxon>Imparidentia</taxon>
        <taxon>Neoheterodontei</taxon>
        <taxon>Myida</taxon>
        <taxon>Dreissenoidea</taxon>
        <taxon>Dreissenidae</taxon>
        <taxon>Dreissena</taxon>
    </lineage>
</organism>
<reference evidence="1" key="1">
    <citation type="journal article" date="2019" name="bioRxiv">
        <title>The Genome of the Zebra Mussel, Dreissena polymorpha: A Resource for Invasive Species Research.</title>
        <authorList>
            <person name="McCartney M.A."/>
            <person name="Auch B."/>
            <person name="Kono T."/>
            <person name="Mallez S."/>
            <person name="Zhang Y."/>
            <person name="Obille A."/>
            <person name="Becker A."/>
            <person name="Abrahante J.E."/>
            <person name="Garbe J."/>
            <person name="Badalamenti J.P."/>
            <person name="Herman A."/>
            <person name="Mangelson H."/>
            <person name="Liachko I."/>
            <person name="Sullivan S."/>
            <person name="Sone E.D."/>
            <person name="Koren S."/>
            <person name="Silverstein K.A.T."/>
            <person name="Beckman K.B."/>
            <person name="Gohl D.M."/>
        </authorList>
    </citation>
    <scope>NUCLEOTIDE SEQUENCE</scope>
    <source>
        <strain evidence="1">Duluth1</strain>
        <tissue evidence="1">Whole animal</tissue>
    </source>
</reference>
<keyword evidence="2" id="KW-1185">Reference proteome</keyword>
<protein>
    <submittedName>
        <fullName evidence="1">Uncharacterized protein</fullName>
    </submittedName>
</protein>
<gene>
    <name evidence="1" type="ORF">DPMN_168478</name>
</gene>
<comment type="caution">
    <text evidence="1">The sequence shown here is derived from an EMBL/GenBank/DDBJ whole genome shotgun (WGS) entry which is preliminary data.</text>
</comment>
<reference evidence="1" key="2">
    <citation type="submission" date="2020-11" db="EMBL/GenBank/DDBJ databases">
        <authorList>
            <person name="McCartney M.A."/>
            <person name="Auch B."/>
            <person name="Kono T."/>
            <person name="Mallez S."/>
            <person name="Becker A."/>
            <person name="Gohl D.M."/>
            <person name="Silverstein K.A.T."/>
            <person name="Koren S."/>
            <person name="Bechman K.B."/>
            <person name="Herman A."/>
            <person name="Abrahante J.E."/>
            <person name="Garbe J."/>
        </authorList>
    </citation>
    <scope>NUCLEOTIDE SEQUENCE</scope>
    <source>
        <strain evidence="1">Duluth1</strain>
        <tissue evidence="1">Whole animal</tissue>
    </source>
</reference>